<protein>
    <submittedName>
        <fullName evidence="2">Uncharacterized protein</fullName>
    </submittedName>
</protein>
<dbReference type="Pfam" id="PF19068">
    <property type="entry name" value="DUF5764"/>
    <property type="match status" value="1"/>
</dbReference>
<dbReference type="InterPro" id="IPR043913">
    <property type="entry name" value="DUF5764"/>
</dbReference>
<organism evidence="2">
    <name type="scientific">viral metagenome</name>
    <dbReference type="NCBI Taxonomy" id="1070528"/>
    <lineage>
        <taxon>unclassified sequences</taxon>
        <taxon>metagenomes</taxon>
        <taxon>organismal metagenomes</taxon>
    </lineage>
</organism>
<sequence length="372" mass="41201">MNRGTDSVLSVYSDARAEYTKQLCVFLVPAYFQFFVELLEKAKQATLIAGESKKALWQFQTYLNEIHDWNMEKVNNEIHTIYVNSGCDYLEDLLTAVFIAHTKVLTAIRLSSNNKKVDITIPKVEHFLFKVLCETSKLLWSSTYLFRDVPGIEKQQNYRAIEGILNDGILQAVRNLVPVKSILKDFMNGETSSDANDVSKTNDDEDDSDDEKESKPAEVEADVPAAAPDTLSTPITPVSPITPITPDPITPEPIAPKNEIVIPSDTGISSSISSAMSSIANIPATISSAIESVMPQQSQTIIIEDKPTVRFGQFDAVFDSENPSESDMIYDPKDLDEQIPDPIDSVAESLEEGLDFDSLDTETMSPGDYEEL</sequence>
<accession>A0A6C0IGF4</accession>
<dbReference type="AlphaFoldDB" id="A0A6C0IGF4"/>
<evidence type="ECO:0000256" key="1">
    <source>
        <dbReference type="SAM" id="MobiDB-lite"/>
    </source>
</evidence>
<proteinExistence type="predicted"/>
<feature type="compositionally biased region" description="Acidic residues" evidence="1">
    <location>
        <begin position="349"/>
        <end position="360"/>
    </location>
</feature>
<name>A0A6C0IGF4_9ZZZZ</name>
<feature type="region of interest" description="Disordered" evidence="1">
    <location>
        <begin position="319"/>
        <end position="372"/>
    </location>
</feature>
<dbReference type="EMBL" id="MN740182">
    <property type="protein sequence ID" value="QHT92278.1"/>
    <property type="molecule type" value="Genomic_DNA"/>
</dbReference>
<feature type="compositionally biased region" description="Low complexity" evidence="1">
    <location>
        <begin position="222"/>
        <end position="242"/>
    </location>
</feature>
<reference evidence="2" key="1">
    <citation type="journal article" date="2020" name="Nature">
        <title>Giant virus diversity and host interactions through global metagenomics.</title>
        <authorList>
            <person name="Schulz F."/>
            <person name="Roux S."/>
            <person name="Paez-Espino D."/>
            <person name="Jungbluth S."/>
            <person name="Walsh D.A."/>
            <person name="Denef V.J."/>
            <person name="McMahon K.D."/>
            <person name="Konstantinidis K.T."/>
            <person name="Eloe-Fadrosh E.A."/>
            <person name="Kyrpides N.C."/>
            <person name="Woyke T."/>
        </authorList>
    </citation>
    <scope>NUCLEOTIDE SEQUENCE</scope>
    <source>
        <strain evidence="2">GVMAG-M-3300023184-88</strain>
    </source>
</reference>
<feature type="compositionally biased region" description="Pro residues" evidence="1">
    <location>
        <begin position="243"/>
        <end position="254"/>
    </location>
</feature>
<feature type="region of interest" description="Disordered" evidence="1">
    <location>
        <begin position="191"/>
        <end position="256"/>
    </location>
</feature>
<evidence type="ECO:0000313" key="2">
    <source>
        <dbReference type="EMBL" id="QHT92278.1"/>
    </source>
</evidence>